<accession>A0A7R9C0C7</accession>
<dbReference type="PROSITE" id="PS50297">
    <property type="entry name" value="ANK_REP_REGION"/>
    <property type="match status" value="3"/>
</dbReference>
<dbReference type="PROSITE" id="PS50088">
    <property type="entry name" value="ANK_REPEAT"/>
    <property type="match status" value="4"/>
</dbReference>
<feature type="non-terminal residue" evidence="9">
    <location>
        <position position="1"/>
    </location>
</feature>
<feature type="transmembrane region" description="Helical" evidence="8">
    <location>
        <begin position="460"/>
        <end position="480"/>
    </location>
</feature>
<dbReference type="Proteomes" id="UP000678499">
    <property type="component" value="Unassembled WGS sequence"/>
</dbReference>
<dbReference type="InterPro" id="IPR036770">
    <property type="entry name" value="Ankyrin_rpt-contain_sf"/>
</dbReference>
<sequence length="527" mass="60086">IDNRNDDESTPLHLAAKFGRTRVVKELISRNRNVVTDEDENGDTALHIACSAGHDRAGKLILEAGADVEARNGKQWTPLDCAARNGHRKCVDILLQADAPLDPVDKRRTTPLQLAARQGHHAVVHQLLRAGADLAARDSNGMNAFELAVIHNQRQVAETIVESDEWRQALMNERRSPRTGSRITPLRMLIRKFPDVAEKVFNRCVKTNGRGPEDRHFSITFLYEFIDDTYMASPWKSPTASTVRLDGDGDGDDDELLPPLILPHHHAPHSFGDDHKLKPGVRPYDDNAHEIRSNHPLSLMCKFKRTRLLSHPLTKALLRQKWQQFGRYLYYMNLVFYLAFLGLLTGYIASTPGPKPVEPVEKEAALPFPPKTENFKYNCRKLASDENISKQNQFAHAAKMALFLLAALHLVKEVFQIYQARFWRYFTLENLLEWVCYVTALGLVIDFTECSESTGLREPWQWAVGAVSIFLGWINLLLFIKKFPYFGIYVIMFTDIFTTFSKFFLVFVLFVVAFGLGFYTLLQQQAR</sequence>
<feature type="repeat" description="ANK" evidence="7">
    <location>
        <begin position="41"/>
        <end position="73"/>
    </location>
</feature>
<feature type="transmembrane region" description="Helical" evidence="8">
    <location>
        <begin position="500"/>
        <end position="522"/>
    </location>
</feature>
<reference evidence="9" key="1">
    <citation type="submission" date="2020-11" db="EMBL/GenBank/DDBJ databases">
        <authorList>
            <person name="Tran Van P."/>
        </authorList>
    </citation>
    <scope>NUCLEOTIDE SEQUENCE</scope>
</reference>
<dbReference type="SMART" id="SM00248">
    <property type="entry name" value="ANK"/>
    <property type="match status" value="5"/>
</dbReference>
<protein>
    <recommendedName>
        <fullName evidence="11">Transient receptor potential cation channel subfamily A member 1</fullName>
    </recommendedName>
</protein>
<keyword evidence="10" id="KW-1185">Reference proteome</keyword>
<dbReference type="AlphaFoldDB" id="A0A7R9C0C7"/>
<feature type="repeat" description="ANK" evidence="7">
    <location>
        <begin position="7"/>
        <end position="39"/>
    </location>
</feature>
<feature type="transmembrane region" description="Helical" evidence="8">
    <location>
        <begin position="328"/>
        <end position="349"/>
    </location>
</feature>
<evidence type="ECO:0000256" key="3">
    <source>
        <dbReference type="ARBA" id="ARBA00022737"/>
    </source>
</evidence>
<dbReference type="PANTHER" id="PTHR47143">
    <property type="entry name" value="TRANSIENT RECEPTOR POTENTIAL CATION CHANNEL PROTEIN PAINLESS"/>
    <property type="match status" value="1"/>
</dbReference>
<gene>
    <name evidence="9" type="ORF">NMOB1V02_LOCUS12563</name>
</gene>
<evidence type="ECO:0008006" key="11">
    <source>
        <dbReference type="Google" id="ProtNLM"/>
    </source>
</evidence>
<keyword evidence="8" id="KW-1133">Transmembrane helix</keyword>
<keyword evidence="1" id="KW-0813">Transport</keyword>
<evidence type="ECO:0000313" key="9">
    <source>
        <dbReference type="EMBL" id="CAD7284961.1"/>
    </source>
</evidence>
<evidence type="ECO:0000313" key="10">
    <source>
        <dbReference type="Proteomes" id="UP000678499"/>
    </source>
</evidence>
<dbReference type="GO" id="GO:1902495">
    <property type="term" value="C:transmembrane transporter complex"/>
    <property type="evidence" value="ECO:0007669"/>
    <property type="project" value="TreeGrafter"/>
</dbReference>
<feature type="transmembrane region" description="Helical" evidence="8">
    <location>
        <begin position="394"/>
        <end position="411"/>
    </location>
</feature>
<dbReference type="SUPFAM" id="SSF48403">
    <property type="entry name" value="Ankyrin repeat"/>
    <property type="match status" value="1"/>
</dbReference>
<keyword evidence="8" id="KW-0812">Transmembrane</keyword>
<keyword evidence="5" id="KW-0406">Ion transport</keyword>
<proteinExistence type="predicted"/>
<feature type="repeat" description="ANK" evidence="7">
    <location>
        <begin position="74"/>
        <end position="106"/>
    </location>
</feature>
<evidence type="ECO:0000256" key="5">
    <source>
        <dbReference type="ARBA" id="ARBA00023065"/>
    </source>
</evidence>
<keyword evidence="8" id="KW-0472">Membrane</keyword>
<dbReference type="InterPro" id="IPR052076">
    <property type="entry name" value="TRP_cation_channel"/>
</dbReference>
<dbReference type="Pfam" id="PF12796">
    <property type="entry name" value="Ank_2"/>
    <property type="match status" value="2"/>
</dbReference>
<dbReference type="GO" id="GO:0034220">
    <property type="term" value="P:monoatomic ion transmembrane transport"/>
    <property type="evidence" value="ECO:0007669"/>
    <property type="project" value="UniProtKB-KW"/>
</dbReference>
<keyword evidence="6" id="KW-0407">Ion channel</keyword>
<evidence type="ECO:0000256" key="7">
    <source>
        <dbReference type="PROSITE-ProRule" id="PRU00023"/>
    </source>
</evidence>
<keyword evidence="3" id="KW-0677">Repeat</keyword>
<evidence type="ECO:0000256" key="6">
    <source>
        <dbReference type="ARBA" id="ARBA00023303"/>
    </source>
</evidence>
<dbReference type="GO" id="GO:0022857">
    <property type="term" value="F:transmembrane transporter activity"/>
    <property type="evidence" value="ECO:0007669"/>
    <property type="project" value="TreeGrafter"/>
</dbReference>
<organism evidence="9">
    <name type="scientific">Notodromas monacha</name>
    <dbReference type="NCBI Taxonomy" id="399045"/>
    <lineage>
        <taxon>Eukaryota</taxon>
        <taxon>Metazoa</taxon>
        <taxon>Ecdysozoa</taxon>
        <taxon>Arthropoda</taxon>
        <taxon>Crustacea</taxon>
        <taxon>Oligostraca</taxon>
        <taxon>Ostracoda</taxon>
        <taxon>Podocopa</taxon>
        <taxon>Podocopida</taxon>
        <taxon>Cypridocopina</taxon>
        <taxon>Cypridoidea</taxon>
        <taxon>Cyprididae</taxon>
        <taxon>Notodromas</taxon>
    </lineage>
</organism>
<evidence type="ECO:0000256" key="1">
    <source>
        <dbReference type="ARBA" id="ARBA00022448"/>
    </source>
</evidence>
<dbReference type="Gene3D" id="1.25.40.20">
    <property type="entry name" value="Ankyrin repeat-containing domain"/>
    <property type="match status" value="2"/>
</dbReference>
<dbReference type="PANTHER" id="PTHR47143:SF3">
    <property type="entry name" value="PWWP DOMAIN-CONTAINING PROTEIN"/>
    <property type="match status" value="1"/>
</dbReference>
<evidence type="ECO:0000256" key="4">
    <source>
        <dbReference type="ARBA" id="ARBA00023043"/>
    </source>
</evidence>
<evidence type="ECO:0000256" key="8">
    <source>
        <dbReference type="SAM" id="Phobius"/>
    </source>
</evidence>
<feature type="repeat" description="ANK" evidence="7">
    <location>
        <begin position="107"/>
        <end position="139"/>
    </location>
</feature>
<dbReference type="EMBL" id="CAJPEX010010664">
    <property type="protein sequence ID" value="CAG0925113.1"/>
    <property type="molecule type" value="Genomic_DNA"/>
</dbReference>
<dbReference type="OrthoDB" id="1661883at2759"/>
<dbReference type="InterPro" id="IPR002110">
    <property type="entry name" value="Ankyrin_rpt"/>
</dbReference>
<keyword evidence="2" id="KW-0716">Sensory transduction</keyword>
<keyword evidence="4 7" id="KW-0040">ANK repeat</keyword>
<name>A0A7R9C0C7_9CRUS</name>
<feature type="transmembrane region" description="Helical" evidence="8">
    <location>
        <begin position="431"/>
        <end position="448"/>
    </location>
</feature>
<evidence type="ECO:0000256" key="2">
    <source>
        <dbReference type="ARBA" id="ARBA00022606"/>
    </source>
</evidence>
<dbReference type="EMBL" id="OA892701">
    <property type="protein sequence ID" value="CAD7284961.1"/>
    <property type="molecule type" value="Genomic_DNA"/>
</dbReference>